<organism evidence="1 2">
    <name type="scientific">Arachis hypogaea</name>
    <name type="common">Peanut</name>
    <dbReference type="NCBI Taxonomy" id="3818"/>
    <lineage>
        <taxon>Eukaryota</taxon>
        <taxon>Viridiplantae</taxon>
        <taxon>Streptophyta</taxon>
        <taxon>Embryophyta</taxon>
        <taxon>Tracheophyta</taxon>
        <taxon>Spermatophyta</taxon>
        <taxon>Magnoliopsida</taxon>
        <taxon>eudicotyledons</taxon>
        <taxon>Gunneridae</taxon>
        <taxon>Pentapetalae</taxon>
        <taxon>rosids</taxon>
        <taxon>fabids</taxon>
        <taxon>Fabales</taxon>
        <taxon>Fabaceae</taxon>
        <taxon>Papilionoideae</taxon>
        <taxon>50 kb inversion clade</taxon>
        <taxon>dalbergioids sensu lato</taxon>
        <taxon>Dalbergieae</taxon>
        <taxon>Pterocarpus clade</taxon>
        <taxon>Arachis</taxon>
    </lineage>
</organism>
<dbReference type="EMBL" id="SDMP01000012">
    <property type="protein sequence ID" value="RYR24126.1"/>
    <property type="molecule type" value="Genomic_DNA"/>
</dbReference>
<name>A0A445ACG4_ARAHY</name>
<dbReference type="Proteomes" id="UP000289738">
    <property type="component" value="Chromosome B02"/>
</dbReference>
<sequence>MLTIFQVPKGKTCLSSRNFSSTPLSMRLEPVKGEAWRVQVGPTLFDVAAITDLPISNLVATFNSKPSKSYNIVHKNSYGDFIKHNMGKENCLITDDECVAFLYYWLNTIIFCWRGISMKKFFIPLAALLHEGHTFNLAKLLLGNLYDELGQLVDCLRKRVLINAGVPFGYSNFD</sequence>
<gene>
    <name evidence="1" type="ORF">Ahy_B02g057622</name>
</gene>
<evidence type="ECO:0000313" key="2">
    <source>
        <dbReference type="Proteomes" id="UP000289738"/>
    </source>
</evidence>
<proteinExistence type="predicted"/>
<protein>
    <submittedName>
        <fullName evidence="1">Uncharacterized protein</fullName>
    </submittedName>
</protein>
<reference evidence="1 2" key="1">
    <citation type="submission" date="2019-01" db="EMBL/GenBank/DDBJ databases">
        <title>Sequencing of cultivated peanut Arachis hypogaea provides insights into genome evolution and oil improvement.</title>
        <authorList>
            <person name="Chen X."/>
        </authorList>
    </citation>
    <scope>NUCLEOTIDE SEQUENCE [LARGE SCALE GENOMIC DNA]</scope>
    <source>
        <strain evidence="2">cv. Fuhuasheng</strain>
        <tissue evidence="1">Leaves</tissue>
    </source>
</reference>
<keyword evidence="2" id="KW-1185">Reference proteome</keyword>
<accession>A0A445ACG4</accession>
<evidence type="ECO:0000313" key="1">
    <source>
        <dbReference type="EMBL" id="RYR24126.1"/>
    </source>
</evidence>
<comment type="caution">
    <text evidence="1">The sequence shown here is derived from an EMBL/GenBank/DDBJ whole genome shotgun (WGS) entry which is preliminary data.</text>
</comment>
<dbReference type="AlphaFoldDB" id="A0A445ACG4"/>